<protein>
    <recommendedName>
        <fullName evidence="7">Major facilitator superfamily (MFS) profile domain-containing protein</fullName>
    </recommendedName>
</protein>
<dbReference type="GeneID" id="30974112"/>
<evidence type="ECO:0000256" key="3">
    <source>
        <dbReference type="ARBA" id="ARBA00022692"/>
    </source>
</evidence>
<dbReference type="PANTHER" id="PTHR23502">
    <property type="entry name" value="MAJOR FACILITATOR SUPERFAMILY"/>
    <property type="match status" value="1"/>
</dbReference>
<feature type="transmembrane region" description="Helical" evidence="6">
    <location>
        <begin position="268"/>
        <end position="294"/>
    </location>
</feature>
<sequence length="485" mass="54212">MEASSHTTEIDLDLEAPTSDAFGVRWAPEDAPANPHCLAPRRKWAIELLICSTTLCITVTSSLYVSTYHQIIEELRCSRIVATLGLSLFIGGLGWGPLVLSPLSEFYGRRPIFRISLPLFVLFLIPCAVARNIETMLVARLLTGLAGAAFTSVAGATVGDLYTKENLHFPMLVYTASPFTGSSFGPMLGGLINSFASWRWSFYTLLIWSSIQCLLVLCFVPETYHPVLLRSKARRLRRETGEERWKAPIERLDRSISMTILRSLYRPFMLLFLEPMCLNLCLLSAIALGIQYLFFGSFKIIFGTVYNWGLWQSGLAFAGITAGMVAALVADPWCRRLYLRMNILQQIDEMDPERRLPPAVIGAPLLTVGLFWFAWTALPSVHWAVPIIGSSLFGAGMILVYAGVFTFLVDAYPLYAASALGANSFTRSTFAAAFPLFGYPMYHTLGNQWATSLLAFLSLVMAPFPYIFFRYGKRIRRKSRFATRK</sequence>
<dbReference type="InterPro" id="IPR005829">
    <property type="entry name" value="Sugar_transporter_CS"/>
</dbReference>
<dbReference type="FunFam" id="1.20.1250.20:FF:000082">
    <property type="entry name" value="MFS multidrug transporter, putative"/>
    <property type="match status" value="1"/>
</dbReference>
<dbReference type="Proteomes" id="UP000184546">
    <property type="component" value="Unassembled WGS sequence"/>
</dbReference>
<reference evidence="9" key="1">
    <citation type="journal article" date="2017" name="Genome Biol.">
        <title>Comparative genomics reveals high biological diversity and specific adaptations in the industrially and medically important fungal genus Aspergillus.</title>
        <authorList>
            <person name="de Vries R.P."/>
            <person name="Riley R."/>
            <person name="Wiebenga A."/>
            <person name="Aguilar-Osorio G."/>
            <person name="Amillis S."/>
            <person name="Uchima C.A."/>
            <person name="Anderluh G."/>
            <person name="Asadollahi M."/>
            <person name="Askin M."/>
            <person name="Barry K."/>
            <person name="Battaglia E."/>
            <person name="Bayram O."/>
            <person name="Benocci T."/>
            <person name="Braus-Stromeyer S.A."/>
            <person name="Caldana C."/>
            <person name="Canovas D."/>
            <person name="Cerqueira G.C."/>
            <person name="Chen F."/>
            <person name="Chen W."/>
            <person name="Choi C."/>
            <person name="Clum A."/>
            <person name="Dos Santos R.A."/>
            <person name="Damasio A.R."/>
            <person name="Diallinas G."/>
            <person name="Emri T."/>
            <person name="Fekete E."/>
            <person name="Flipphi M."/>
            <person name="Freyberg S."/>
            <person name="Gallo A."/>
            <person name="Gournas C."/>
            <person name="Habgood R."/>
            <person name="Hainaut M."/>
            <person name="Harispe M.L."/>
            <person name="Henrissat B."/>
            <person name="Hilden K.S."/>
            <person name="Hope R."/>
            <person name="Hossain A."/>
            <person name="Karabika E."/>
            <person name="Karaffa L."/>
            <person name="Karanyi Z."/>
            <person name="Krasevec N."/>
            <person name="Kuo A."/>
            <person name="Kusch H."/>
            <person name="LaButti K."/>
            <person name="Lagendijk E.L."/>
            <person name="Lapidus A."/>
            <person name="Levasseur A."/>
            <person name="Lindquist E."/>
            <person name="Lipzen A."/>
            <person name="Logrieco A.F."/>
            <person name="MacCabe A."/>
            <person name="Maekelae M.R."/>
            <person name="Malavazi I."/>
            <person name="Melin P."/>
            <person name="Meyer V."/>
            <person name="Mielnichuk N."/>
            <person name="Miskei M."/>
            <person name="Molnar A.P."/>
            <person name="Mule G."/>
            <person name="Ngan C.Y."/>
            <person name="Orejas M."/>
            <person name="Orosz E."/>
            <person name="Ouedraogo J.P."/>
            <person name="Overkamp K.M."/>
            <person name="Park H.-S."/>
            <person name="Perrone G."/>
            <person name="Piumi F."/>
            <person name="Punt P.J."/>
            <person name="Ram A.F."/>
            <person name="Ramon A."/>
            <person name="Rauscher S."/>
            <person name="Record E."/>
            <person name="Riano-Pachon D.M."/>
            <person name="Robert V."/>
            <person name="Roehrig J."/>
            <person name="Ruller R."/>
            <person name="Salamov A."/>
            <person name="Salih N.S."/>
            <person name="Samson R.A."/>
            <person name="Sandor E."/>
            <person name="Sanguinetti M."/>
            <person name="Schuetze T."/>
            <person name="Sepcic K."/>
            <person name="Shelest E."/>
            <person name="Sherlock G."/>
            <person name="Sophianopoulou V."/>
            <person name="Squina F.M."/>
            <person name="Sun H."/>
            <person name="Susca A."/>
            <person name="Todd R.B."/>
            <person name="Tsang A."/>
            <person name="Unkles S.E."/>
            <person name="van de Wiele N."/>
            <person name="van Rossen-Uffink D."/>
            <person name="Oliveira J.V."/>
            <person name="Vesth T.C."/>
            <person name="Visser J."/>
            <person name="Yu J.-H."/>
            <person name="Zhou M."/>
            <person name="Andersen M.R."/>
            <person name="Archer D.B."/>
            <person name="Baker S.E."/>
            <person name="Benoit I."/>
            <person name="Brakhage A.A."/>
            <person name="Braus G.H."/>
            <person name="Fischer R."/>
            <person name="Frisvad J.C."/>
            <person name="Goldman G.H."/>
            <person name="Houbraken J."/>
            <person name="Oakley B."/>
            <person name="Pocsi I."/>
            <person name="Scazzocchio C."/>
            <person name="Seiboth B."/>
            <person name="vanKuyk P.A."/>
            <person name="Wortman J."/>
            <person name="Dyer P.S."/>
            <person name="Grigoriev I.V."/>
        </authorList>
    </citation>
    <scope>NUCLEOTIDE SEQUENCE [LARGE SCALE GENOMIC DNA]</scope>
    <source>
        <strain evidence="9">ATCC 16872 / CBS 172.66 / WB 5094</strain>
    </source>
</reference>
<keyword evidence="3 6" id="KW-0812">Transmembrane</keyword>
<dbReference type="GO" id="GO:0042908">
    <property type="term" value="P:xenobiotic transport"/>
    <property type="evidence" value="ECO:0007669"/>
    <property type="project" value="UniProtKB-ARBA"/>
</dbReference>
<dbReference type="EMBL" id="KV878994">
    <property type="protein sequence ID" value="OJJ94739.1"/>
    <property type="molecule type" value="Genomic_DNA"/>
</dbReference>
<evidence type="ECO:0000259" key="7">
    <source>
        <dbReference type="PROSITE" id="PS50850"/>
    </source>
</evidence>
<dbReference type="OrthoDB" id="3561359at2759"/>
<feature type="transmembrane region" description="Helical" evidence="6">
    <location>
        <begin position="112"/>
        <end position="130"/>
    </location>
</feature>
<evidence type="ECO:0000256" key="6">
    <source>
        <dbReference type="SAM" id="Phobius"/>
    </source>
</evidence>
<dbReference type="InterPro" id="IPR011701">
    <property type="entry name" value="MFS"/>
</dbReference>
<evidence type="ECO:0000313" key="8">
    <source>
        <dbReference type="EMBL" id="OJJ94739.1"/>
    </source>
</evidence>
<comment type="subcellular location">
    <subcellularLocation>
        <location evidence="1">Cell membrane</location>
        <topology evidence="1">Multi-pass membrane protein</topology>
    </subcellularLocation>
</comment>
<name>A0A1L9WEY4_ASPA1</name>
<dbReference type="Gene3D" id="1.20.1250.20">
    <property type="entry name" value="MFS general substrate transporter like domains"/>
    <property type="match status" value="1"/>
</dbReference>
<evidence type="ECO:0000256" key="2">
    <source>
        <dbReference type="ARBA" id="ARBA00008335"/>
    </source>
</evidence>
<dbReference type="InterPro" id="IPR020846">
    <property type="entry name" value="MFS_dom"/>
</dbReference>
<feature type="transmembrane region" description="Helical" evidence="6">
    <location>
        <begin position="77"/>
        <end position="100"/>
    </location>
</feature>
<feature type="transmembrane region" description="Helical" evidence="6">
    <location>
        <begin position="355"/>
        <end position="375"/>
    </location>
</feature>
<dbReference type="GO" id="GO:0022857">
    <property type="term" value="F:transmembrane transporter activity"/>
    <property type="evidence" value="ECO:0007669"/>
    <property type="project" value="InterPro"/>
</dbReference>
<dbReference type="OMA" id="MYHKLGD"/>
<feature type="transmembrane region" description="Helical" evidence="6">
    <location>
        <begin position="137"/>
        <end position="158"/>
    </location>
</feature>
<evidence type="ECO:0000313" key="9">
    <source>
        <dbReference type="Proteomes" id="UP000184546"/>
    </source>
</evidence>
<evidence type="ECO:0000256" key="4">
    <source>
        <dbReference type="ARBA" id="ARBA00022989"/>
    </source>
</evidence>
<feature type="transmembrane region" description="Helical" evidence="6">
    <location>
        <begin position="44"/>
        <end position="65"/>
    </location>
</feature>
<dbReference type="GO" id="GO:0140115">
    <property type="term" value="P:export across plasma membrane"/>
    <property type="evidence" value="ECO:0007669"/>
    <property type="project" value="UniProtKB-ARBA"/>
</dbReference>
<dbReference type="PROSITE" id="PS50850">
    <property type="entry name" value="MFS"/>
    <property type="match status" value="1"/>
</dbReference>
<keyword evidence="9" id="KW-1185">Reference proteome</keyword>
<dbReference type="InterPro" id="IPR036259">
    <property type="entry name" value="MFS_trans_sf"/>
</dbReference>
<dbReference type="Pfam" id="PF07690">
    <property type="entry name" value="MFS_1"/>
    <property type="match status" value="1"/>
</dbReference>
<dbReference type="PROSITE" id="PS00216">
    <property type="entry name" value="SUGAR_TRANSPORT_1"/>
    <property type="match status" value="1"/>
</dbReference>
<evidence type="ECO:0000256" key="5">
    <source>
        <dbReference type="ARBA" id="ARBA00023136"/>
    </source>
</evidence>
<dbReference type="GO" id="GO:0005886">
    <property type="term" value="C:plasma membrane"/>
    <property type="evidence" value="ECO:0007669"/>
    <property type="project" value="UniProtKB-SubCell"/>
</dbReference>
<feature type="transmembrane region" description="Helical" evidence="6">
    <location>
        <begin position="381"/>
        <end position="402"/>
    </location>
</feature>
<dbReference type="VEuPathDB" id="FungiDB:ASPACDRAFT_37433"/>
<feature type="domain" description="Major facilitator superfamily (MFS) profile" evidence="7">
    <location>
        <begin position="46"/>
        <end position="473"/>
    </location>
</feature>
<accession>A0A1L9WEY4</accession>
<feature type="transmembrane region" description="Helical" evidence="6">
    <location>
        <begin position="314"/>
        <end position="334"/>
    </location>
</feature>
<dbReference type="PANTHER" id="PTHR23502:SF7">
    <property type="entry name" value="DRUG_PROTON ANTIPORTER YHK8-RELATED"/>
    <property type="match status" value="1"/>
</dbReference>
<keyword evidence="5 6" id="KW-0472">Membrane</keyword>
<feature type="transmembrane region" description="Helical" evidence="6">
    <location>
        <begin position="449"/>
        <end position="469"/>
    </location>
</feature>
<dbReference type="AlphaFoldDB" id="A0A1L9WEY4"/>
<dbReference type="CDD" id="cd17323">
    <property type="entry name" value="MFS_Tpo1_MDR_like"/>
    <property type="match status" value="1"/>
</dbReference>
<keyword evidence="4 6" id="KW-1133">Transmembrane helix</keyword>
<feature type="transmembrane region" description="Helical" evidence="6">
    <location>
        <begin position="414"/>
        <end position="437"/>
    </location>
</feature>
<organism evidence="8 9">
    <name type="scientific">Aspergillus aculeatus (strain ATCC 16872 / CBS 172.66 / WB 5094)</name>
    <dbReference type="NCBI Taxonomy" id="690307"/>
    <lineage>
        <taxon>Eukaryota</taxon>
        <taxon>Fungi</taxon>
        <taxon>Dikarya</taxon>
        <taxon>Ascomycota</taxon>
        <taxon>Pezizomycotina</taxon>
        <taxon>Eurotiomycetes</taxon>
        <taxon>Eurotiomycetidae</taxon>
        <taxon>Eurotiales</taxon>
        <taxon>Aspergillaceae</taxon>
        <taxon>Aspergillus</taxon>
        <taxon>Aspergillus subgen. Circumdati</taxon>
    </lineage>
</organism>
<gene>
    <name evidence="8" type="ORF">ASPACDRAFT_37433</name>
</gene>
<proteinExistence type="inferred from homology"/>
<feature type="transmembrane region" description="Helical" evidence="6">
    <location>
        <begin position="200"/>
        <end position="220"/>
    </location>
</feature>
<dbReference type="RefSeq" id="XP_020051079.1">
    <property type="nucleotide sequence ID" value="XM_020200298.1"/>
</dbReference>
<evidence type="ECO:0000256" key="1">
    <source>
        <dbReference type="ARBA" id="ARBA00004651"/>
    </source>
</evidence>
<comment type="similarity">
    <text evidence="2">Belongs to the major facilitator superfamily.</text>
</comment>
<dbReference type="SUPFAM" id="SSF103473">
    <property type="entry name" value="MFS general substrate transporter"/>
    <property type="match status" value="1"/>
</dbReference>
<dbReference type="STRING" id="690307.A0A1L9WEY4"/>